<dbReference type="Pfam" id="PF06985">
    <property type="entry name" value="HET"/>
    <property type="match status" value="1"/>
</dbReference>
<dbReference type="PANTHER" id="PTHR33112:SF9">
    <property type="entry name" value="HETEROKARYON INCOMPATIBILITY DOMAIN-CONTAINING PROTEIN"/>
    <property type="match status" value="1"/>
</dbReference>
<sequence>MHIAKVNGVPLAHSIAGDTSAASTMDVLKAWILECETNHALCQPGLAARLPLRGLDVGLGGGDVHLYESEREVDKYICLSHCWGTFQPLTSTAATISKWKELIPWDELPLTFREAILVTRHLNIRYLWIDSLCIIQGLFRRASPSHLSSLVPTKYENVYVRESLEHRNHHAELLTFGDPEGIQSVLEPLQKRAWALQEYYLASRVVQFTSNELVWECNTCFRCECGNVPIALQDSQATAPKHSLALLKIGLWSQEGNIRPKPYWSDAWATLVTSYTQRHLTFSSDKLPAFSGLVRSLRSLIGGRYLAGIWENEVLFGLSLSVSNSDVVQRPEVYRAPSWTWAAIDARVYWVTFENKTTDVAEFVDFHCDLASADEFGAVKSAHIQLRGIVITAELIYTPRYKLLTHYSLHIGTGKFECRPDDELRVGSTAGSSEREKVALFPLQEDGEIQQHTNRNPPQKCFFQGNHTHLSVDEL</sequence>
<proteinExistence type="predicted"/>
<reference evidence="2" key="1">
    <citation type="journal article" date="2020" name="Stud. Mycol.">
        <title>101 Dothideomycetes genomes: a test case for predicting lifestyles and emergence of pathogens.</title>
        <authorList>
            <person name="Haridas S."/>
            <person name="Albert R."/>
            <person name="Binder M."/>
            <person name="Bloem J."/>
            <person name="Labutti K."/>
            <person name="Salamov A."/>
            <person name="Andreopoulos B."/>
            <person name="Baker S."/>
            <person name="Barry K."/>
            <person name="Bills G."/>
            <person name="Bluhm B."/>
            <person name="Cannon C."/>
            <person name="Castanera R."/>
            <person name="Culley D."/>
            <person name="Daum C."/>
            <person name="Ezra D."/>
            <person name="Gonzalez J."/>
            <person name="Henrissat B."/>
            <person name="Kuo A."/>
            <person name="Liang C."/>
            <person name="Lipzen A."/>
            <person name="Lutzoni F."/>
            <person name="Magnuson J."/>
            <person name="Mondo S."/>
            <person name="Nolan M."/>
            <person name="Ohm R."/>
            <person name="Pangilinan J."/>
            <person name="Park H.-J."/>
            <person name="Ramirez L."/>
            <person name="Alfaro M."/>
            <person name="Sun H."/>
            <person name="Tritt A."/>
            <person name="Yoshinaga Y."/>
            <person name="Zwiers L.-H."/>
            <person name="Turgeon B."/>
            <person name="Goodwin S."/>
            <person name="Spatafora J."/>
            <person name="Crous P."/>
            <person name="Grigoriev I."/>
        </authorList>
    </citation>
    <scope>NUCLEOTIDE SEQUENCE</scope>
    <source>
        <strain evidence="2">CBS 130266</strain>
    </source>
</reference>
<evidence type="ECO:0000313" key="3">
    <source>
        <dbReference type="Proteomes" id="UP000800235"/>
    </source>
</evidence>
<keyword evidence="3" id="KW-1185">Reference proteome</keyword>
<feature type="domain" description="Heterokaryon incompatibility" evidence="1">
    <location>
        <begin position="76"/>
        <end position="137"/>
    </location>
</feature>
<dbReference type="PANTHER" id="PTHR33112">
    <property type="entry name" value="DOMAIN PROTEIN, PUTATIVE-RELATED"/>
    <property type="match status" value="1"/>
</dbReference>
<dbReference type="OrthoDB" id="5125733at2759"/>
<dbReference type="InterPro" id="IPR010730">
    <property type="entry name" value="HET"/>
</dbReference>
<organism evidence="2 3">
    <name type="scientific">Tothia fuscella</name>
    <dbReference type="NCBI Taxonomy" id="1048955"/>
    <lineage>
        <taxon>Eukaryota</taxon>
        <taxon>Fungi</taxon>
        <taxon>Dikarya</taxon>
        <taxon>Ascomycota</taxon>
        <taxon>Pezizomycotina</taxon>
        <taxon>Dothideomycetes</taxon>
        <taxon>Pleosporomycetidae</taxon>
        <taxon>Venturiales</taxon>
        <taxon>Cylindrosympodiaceae</taxon>
        <taxon>Tothia</taxon>
    </lineage>
</organism>
<evidence type="ECO:0000313" key="2">
    <source>
        <dbReference type="EMBL" id="KAF2428272.1"/>
    </source>
</evidence>
<dbReference type="Proteomes" id="UP000800235">
    <property type="component" value="Unassembled WGS sequence"/>
</dbReference>
<gene>
    <name evidence="2" type="ORF">EJ08DRAFT_662493</name>
</gene>
<comment type="caution">
    <text evidence="2">The sequence shown here is derived from an EMBL/GenBank/DDBJ whole genome shotgun (WGS) entry which is preliminary data.</text>
</comment>
<accession>A0A9P4NMH0</accession>
<name>A0A9P4NMH0_9PEZI</name>
<evidence type="ECO:0000259" key="1">
    <source>
        <dbReference type="Pfam" id="PF06985"/>
    </source>
</evidence>
<dbReference type="EMBL" id="MU007055">
    <property type="protein sequence ID" value="KAF2428272.1"/>
    <property type="molecule type" value="Genomic_DNA"/>
</dbReference>
<dbReference type="AlphaFoldDB" id="A0A9P4NMH0"/>
<protein>
    <recommendedName>
        <fullName evidence="1">Heterokaryon incompatibility domain-containing protein</fullName>
    </recommendedName>
</protein>